<dbReference type="RefSeq" id="WP_310471470.1">
    <property type="nucleotide sequence ID" value="NZ_CP136522.1"/>
</dbReference>
<dbReference type="PANTHER" id="PTHR40086:SF1">
    <property type="entry name" value="CELL CYCLE REGULATOR CCRZ"/>
    <property type="match status" value="1"/>
</dbReference>
<reference evidence="2 3" key="1">
    <citation type="submission" date="2023-10" db="EMBL/GenBank/DDBJ databases">
        <title>Complete genome sequence of Shewanella sp. DAU334.</title>
        <authorList>
            <person name="Lee Y.-S."/>
            <person name="Jeong H.-R."/>
            <person name="Hwang E.-J."/>
            <person name="Choi Y.-L."/>
            <person name="Kim G.-D."/>
        </authorList>
    </citation>
    <scope>NUCLEOTIDE SEQUENCE [LARGE SCALE GENOMIC DNA]</scope>
    <source>
        <strain evidence="2 3">DAU334</strain>
    </source>
</reference>
<protein>
    <submittedName>
        <fullName evidence="2">Phosphotransferase</fullName>
    </submittedName>
</protein>
<keyword evidence="3" id="KW-1185">Reference proteome</keyword>
<feature type="domain" description="Aminoglycoside phosphotransferase" evidence="1">
    <location>
        <begin position="28"/>
        <end position="267"/>
    </location>
</feature>
<gene>
    <name evidence="2" type="ORF">RGE70_10870</name>
</gene>
<dbReference type="PANTHER" id="PTHR40086">
    <property type="entry name" value="PHOSPHOTRANSFERASE YTMP-RELATED"/>
    <property type="match status" value="1"/>
</dbReference>
<dbReference type="EMBL" id="CP136522">
    <property type="protein sequence ID" value="WOT03848.1"/>
    <property type="molecule type" value="Genomic_DNA"/>
</dbReference>
<accession>A0ABZ0JU65</accession>
<dbReference type="InterPro" id="IPR002575">
    <property type="entry name" value="Aminoglycoside_PTrfase"/>
</dbReference>
<proteinExistence type="predicted"/>
<evidence type="ECO:0000313" key="2">
    <source>
        <dbReference type="EMBL" id="WOT03848.1"/>
    </source>
</evidence>
<evidence type="ECO:0000259" key="1">
    <source>
        <dbReference type="Pfam" id="PF01636"/>
    </source>
</evidence>
<evidence type="ECO:0000313" key="3">
    <source>
        <dbReference type="Proteomes" id="UP001529491"/>
    </source>
</evidence>
<dbReference type="Gene3D" id="3.90.1200.10">
    <property type="match status" value="1"/>
</dbReference>
<dbReference type="Proteomes" id="UP001529491">
    <property type="component" value="Chromosome"/>
</dbReference>
<dbReference type="InterPro" id="IPR011009">
    <property type="entry name" value="Kinase-like_dom_sf"/>
</dbReference>
<name>A0ABZ0JU65_9GAMM</name>
<dbReference type="Gene3D" id="3.30.200.20">
    <property type="entry name" value="Phosphorylase Kinase, domain 1"/>
    <property type="match status" value="1"/>
</dbReference>
<dbReference type="Pfam" id="PF01636">
    <property type="entry name" value="APH"/>
    <property type="match status" value="1"/>
</dbReference>
<organism evidence="2 3">
    <name type="scientific">Shewanella youngdeokensis</name>
    <dbReference type="NCBI Taxonomy" id="2999068"/>
    <lineage>
        <taxon>Bacteria</taxon>
        <taxon>Pseudomonadati</taxon>
        <taxon>Pseudomonadota</taxon>
        <taxon>Gammaproteobacteria</taxon>
        <taxon>Alteromonadales</taxon>
        <taxon>Shewanellaceae</taxon>
        <taxon>Shewanella</taxon>
    </lineage>
</organism>
<sequence>MTKSIGQTFRSDLAGPIALAGLSQISHIAALTEGLSNQNFHIKGLHHSKLVESDWVLRLNSRASSQICDRSAETLAWQAACRANLAPKVVYISPDKDIYLSEYIQQNPDNLWGDLSCENGANQSRLHEAVKPGAERLLLDLLQGLKQLPAPSNIIGVDKQWQVYYTRLCNMQQRLVKLEKLCYPNSQVWLQQFNTLIEQQRQIDTMLLTLERCLVKLQYSHRDLNPHNILIVQNKLNCIDFEYACSSHPLCDLASVLASHALSSQQQQWLIKHYLQQHSNLNHHALNAVPAAVDLYWVFAVCWALQMAFDAIELNHPDKLSSNSKASSYLNYAAKYQRLIRSAK</sequence>
<dbReference type="SUPFAM" id="SSF56112">
    <property type="entry name" value="Protein kinase-like (PK-like)"/>
    <property type="match status" value="1"/>
</dbReference>
<dbReference type="InterPro" id="IPR052077">
    <property type="entry name" value="CcrZ_PhaseVar_Mediator"/>
</dbReference>